<dbReference type="Proteomes" id="UP000887565">
    <property type="component" value="Unplaced"/>
</dbReference>
<keyword evidence="1" id="KW-1185">Reference proteome</keyword>
<reference evidence="2" key="1">
    <citation type="submission" date="2022-11" db="UniProtKB">
        <authorList>
            <consortium name="WormBaseParasite"/>
        </authorList>
    </citation>
    <scope>IDENTIFICATION</scope>
</reference>
<organism evidence="1 2">
    <name type="scientific">Romanomermis culicivorax</name>
    <name type="common">Nematode worm</name>
    <dbReference type="NCBI Taxonomy" id="13658"/>
    <lineage>
        <taxon>Eukaryota</taxon>
        <taxon>Metazoa</taxon>
        <taxon>Ecdysozoa</taxon>
        <taxon>Nematoda</taxon>
        <taxon>Enoplea</taxon>
        <taxon>Dorylaimia</taxon>
        <taxon>Mermithida</taxon>
        <taxon>Mermithoidea</taxon>
        <taxon>Mermithidae</taxon>
        <taxon>Romanomermis</taxon>
    </lineage>
</organism>
<dbReference type="AlphaFoldDB" id="A0A915JD48"/>
<sequence>MLYIIWKLLLFQKQQM</sequence>
<proteinExistence type="predicted"/>
<evidence type="ECO:0000313" key="2">
    <source>
        <dbReference type="WBParaSite" id="nRc.2.0.1.t24428-RA"/>
    </source>
</evidence>
<name>A0A915JD48_ROMCU</name>
<accession>A0A915JD48</accession>
<protein>
    <submittedName>
        <fullName evidence="2">Uncharacterized protein</fullName>
    </submittedName>
</protein>
<evidence type="ECO:0000313" key="1">
    <source>
        <dbReference type="Proteomes" id="UP000887565"/>
    </source>
</evidence>
<dbReference type="WBParaSite" id="nRc.2.0.1.t24428-RA">
    <property type="protein sequence ID" value="nRc.2.0.1.t24428-RA"/>
    <property type="gene ID" value="nRc.2.0.1.g24428"/>
</dbReference>